<feature type="signal peptide" evidence="2">
    <location>
        <begin position="1"/>
        <end position="24"/>
    </location>
</feature>
<evidence type="ECO:0000256" key="2">
    <source>
        <dbReference type="SAM" id="SignalP"/>
    </source>
</evidence>
<reference evidence="3 4" key="2">
    <citation type="submission" date="2019-02" db="EMBL/GenBank/DDBJ databases">
        <title>'Lichenibacterium ramalinii' gen. nov. sp. nov., 'Lichenibacterium minor' gen. nov. sp. nov.</title>
        <authorList>
            <person name="Pankratov T."/>
        </authorList>
    </citation>
    <scope>NUCLEOTIDE SEQUENCE [LARGE SCALE GENOMIC DNA]</scope>
    <source>
        <strain evidence="3 4">RmlP001</strain>
    </source>
</reference>
<dbReference type="EMBL" id="QYBC01000004">
    <property type="protein sequence ID" value="RYB06380.1"/>
    <property type="molecule type" value="Genomic_DNA"/>
</dbReference>
<keyword evidence="4" id="KW-1185">Reference proteome</keyword>
<feature type="compositionally biased region" description="Basic residues" evidence="1">
    <location>
        <begin position="61"/>
        <end position="78"/>
    </location>
</feature>
<evidence type="ECO:0000256" key="1">
    <source>
        <dbReference type="SAM" id="MobiDB-lite"/>
    </source>
</evidence>
<evidence type="ECO:0000313" key="4">
    <source>
        <dbReference type="Proteomes" id="UP000289411"/>
    </source>
</evidence>
<evidence type="ECO:0000313" key="3">
    <source>
        <dbReference type="EMBL" id="RYB06380.1"/>
    </source>
</evidence>
<gene>
    <name evidence="3" type="ORF">D3272_06430</name>
</gene>
<keyword evidence="2" id="KW-0732">Signal</keyword>
<dbReference type="AlphaFoldDB" id="A0A4Q2REM4"/>
<sequence length="78" mass="7779">MNSLKKTIALACAASVLGFGVAVAQTAPAAPDAAAPAAGDTAAPAADAPATKPMKPMKSMKMSKKTSHKASTHKKKTM</sequence>
<reference evidence="3 4" key="1">
    <citation type="submission" date="2018-09" db="EMBL/GenBank/DDBJ databases">
        <authorList>
            <person name="Grouzdev D.S."/>
            <person name="Krutkina M.S."/>
        </authorList>
    </citation>
    <scope>NUCLEOTIDE SEQUENCE [LARGE SCALE GENOMIC DNA]</scope>
    <source>
        <strain evidence="3 4">RmlP001</strain>
    </source>
</reference>
<dbReference type="RefSeq" id="WP_129218316.1">
    <property type="nucleotide sequence ID" value="NZ_QYBC01000004.1"/>
</dbReference>
<feature type="compositionally biased region" description="Low complexity" evidence="1">
    <location>
        <begin position="30"/>
        <end position="60"/>
    </location>
</feature>
<dbReference type="Proteomes" id="UP000289411">
    <property type="component" value="Unassembled WGS sequence"/>
</dbReference>
<name>A0A4Q2REM4_9HYPH</name>
<accession>A0A4Q2REM4</accession>
<comment type="caution">
    <text evidence="3">The sequence shown here is derived from an EMBL/GenBank/DDBJ whole genome shotgun (WGS) entry which is preliminary data.</text>
</comment>
<organism evidence="3 4">
    <name type="scientific">Lichenibacterium ramalinae</name>
    <dbReference type="NCBI Taxonomy" id="2316527"/>
    <lineage>
        <taxon>Bacteria</taxon>
        <taxon>Pseudomonadati</taxon>
        <taxon>Pseudomonadota</taxon>
        <taxon>Alphaproteobacteria</taxon>
        <taxon>Hyphomicrobiales</taxon>
        <taxon>Lichenihabitantaceae</taxon>
        <taxon>Lichenibacterium</taxon>
    </lineage>
</organism>
<feature type="region of interest" description="Disordered" evidence="1">
    <location>
        <begin position="30"/>
        <end position="78"/>
    </location>
</feature>
<protein>
    <recommendedName>
        <fullName evidence="5">Pentapeptide MXKDX repeat protein</fullName>
    </recommendedName>
</protein>
<proteinExistence type="predicted"/>
<evidence type="ECO:0008006" key="5">
    <source>
        <dbReference type="Google" id="ProtNLM"/>
    </source>
</evidence>
<feature type="chain" id="PRO_5020847581" description="Pentapeptide MXKDX repeat protein" evidence="2">
    <location>
        <begin position="25"/>
        <end position="78"/>
    </location>
</feature>